<dbReference type="GO" id="GO:0046685">
    <property type="term" value="P:response to arsenic-containing substance"/>
    <property type="evidence" value="ECO:0007669"/>
    <property type="project" value="UniProtKB-KW"/>
</dbReference>
<feature type="transmembrane region" description="Helical" evidence="10">
    <location>
        <begin position="62"/>
        <end position="85"/>
    </location>
</feature>
<name>E1IDC1_9CHLR</name>
<feature type="transmembrane region" description="Helical" evidence="10">
    <location>
        <begin position="180"/>
        <end position="199"/>
    </location>
</feature>
<dbReference type="InterPro" id="IPR004680">
    <property type="entry name" value="Cit_transptr-like_dom"/>
</dbReference>
<feature type="transmembrane region" description="Helical" evidence="10">
    <location>
        <begin position="6"/>
        <end position="25"/>
    </location>
</feature>
<evidence type="ECO:0000256" key="1">
    <source>
        <dbReference type="ARBA" id="ARBA00004651"/>
    </source>
</evidence>
<evidence type="ECO:0000313" key="12">
    <source>
        <dbReference type="EMBL" id="EFO80798.1"/>
    </source>
</evidence>
<keyword evidence="9 10" id="KW-0472">Membrane</keyword>
<evidence type="ECO:0000256" key="10">
    <source>
        <dbReference type="SAM" id="Phobius"/>
    </source>
</evidence>
<feature type="transmembrane region" description="Helical" evidence="10">
    <location>
        <begin position="268"/>
        <end position="287"/>
    </location>
</feature>
<keyword evidence="6 10" id="KW-0812">Transmembrane</keyword>
<feature type="transmembrane region" description="Helical" evidence="10">
    <location>
        <begin position="227"/>
        <end position="256"/>
    </location>
</feature>
<evidence type="ECO:0000256" key="7">
    <source>
        <dbReference type="ARBA" id="ARBA00022849"/>
    </source>
</evidence>
<reference evidence="12 13" key="1">
    <citation type="journal article" date="2011" name="J. Bacteriol.">
        <title>Draft genome sequence of the anoxygenic filamentous phototrophic bacterium Oscillochloris trichoides subsp. DG-6.</title>
        <authorList>
            <person name="Kuznetsov B.B."/>
            <person name="Ivanovsky R.N."/>
            <person name="Keppen O.I."/>
            <person name="Sukhacheva M.V."/>
            <person name="Bumazhkin B.K."/>
            <person name="Patutina E.O."/>
            <person name="Beletsky A.V."/>
            <person name="Mardanov A.V."/>
            <person name="Baslerov R.V."/>
            <person name="Panteleeva A.N."/>
            <person name="Kolganova T.V."/>
            <person name="Ravin N.V."/>
            <person name="Skryabin K.G."/>
        </authorList>
    </citation>
    <scope>NUCLEOTIDE SEQUENCE [LARGE SCALE GENOMIC DNA]</scope>
    <source>
        <strain evidence="12 13">DG-6</strain>
    </source>
</reference>
<comment type="similarity">
    <text evidence="2">Belongs to the ArsB family.</text>
</comment>
<comment type="subcellular location">
    <subcellularLocation>
        <location evidence="1">Cell membrane</location>
        <topology evidence="1">Multi-pass membrane protein</topology>
    </subcellularLocation>
</comment>
<keyword evidence="4" id="KW-0813">Transport</keyword>
<keyword evidence="13" id="KW-1185">Reference proteome</keyword>
<evidence type="ECO:0000259" key="11">
    <source>
        <dbReference type="Pfam" id="PF03600"/>
    </source>
</evidence>
<dbReference type="InterPro" id="IPR000802">
    <property type="entry name" value="Arsenical_pump_ArsB"/>
</dbReference>
<dbReference type="OrthoDB" id="9765532at2"/>
<keyword evidence="7" id="KW-0059">Arsenical resistance</keyword>
<feature type="transmembrane region" description="Helical" evidence="10">
    <location>
        <begin position="307"/>
        <end position="332"/>
    </location>
</feature>
<comment type="caution">
    <text evidence="12">The sequence shown here is derived from an EMBL/GenBank/DDBJ whole genome shotgun (WGS) entry which is preliminary data.</text>
</comment>
<feature type="transmembrane region" description="Helical" evidence="10">
    <location>
        <begin position="344"/>
        <end position="365"/>
    </location>
</feature>
<keyword evidence="8 10" id="KW-1133">Transmembrane helix</keyword>
<evidence type="ECO:0000256" key="2">
    <source>
        <dbReference type="ARBA" id="ARBA00006433"/>
    </source>
</evidence>
<dbReference type="GO" id="GO:0015105">
    <property type="term" value="F:arsenite transmembrane transporter activity"/>
    <property type="evidence" value="ECO:0007669"/>
    <property type="project" value="InterPro"/>
</dbReference>
<feature type="domain" description="Citrate transporter-like" evidence="11">
    <location>
        <begin position="29"/>
        <end position="349"/>
    </location>
</feature>
<dbReference type="STRING" id="765420.OSCT_1322"/>
<dbReference type="eggNOG" id="COG1055">
    <property type="taxonomic scope" value="Bacteria"/>
</dbReference>
<comment type="similarity">
    <text evidence="3">Belongs to the CitM (TC 2.A.11) transporter family.</text>
</comment>
<feature type="transmembrane region" description="Helical" evidence="10">
    <location>
        <begin position="97"/>
        <end position="126"/>
    </location>
</feature>
<feature type="transmembrane region" description="Helical" evidence="10">
    <location>
        <begin position="32"/>
        <end position="50"/>
    </location>
</feature>
<evidence type="ECO:0000313" key="13">
    <source>
        <dbReference type="Proteomes" id="UP000054010"/>
    </source>
</evidence>
<evidence type="ECO:0000256" key="4">
    <source>
        <dbReference type="ARBA" id="ARBA00022448"/>
    </source>
</evidence>
<keyword evidence="5" id="KW-1003">Cell membrane</keyword>
<dbReference type="AlphaFoldDB" id="E1IDC1"/>
<organism evidence="12 13">
    <name type="scientific">Oscillochloris trichoides DG-6</name>
    <dbReference type="NCBI Taxonomy" id="765420"/>
    <lineage>
        <taxon>Bacteria</taxon>
        <taxon>Bacillati</taxon>
        <taxon>Chloroflexota</taxon>
        <taxon>Chloroflexia</taxon>
        <taxon>Chloroflexales</taxon>
        <taxon>Chloroflexineae</taxon>
        <taxon>Oscillochloridaceae</taxon>
        <taxon>Oscillochloris</taxon>
    </lineage>
</organism>
<evidence type="ECO:0000256" key="9">
    <source>
        <dbReference type="ARBA" id="ARBA00023136"/>
    </source>
</evidence>
<feature type="transmembrane region" description="Helical" evidence="10">
    <location>
        <begin position="385"/>
        <end position="403"/>
    </location>
</feature>
<protein>
    <submittedName>
        <fullName evidence="12">Citrate transporter</fullName>
    </submittedName>
</protein>
<dbReference type="PRINTS" id="PR00758">
    <property type="entry name" value="ARSENICPUMP"/>
</dbReference>
<dbReference type="Proteomes" id="UP000054010">
    <property type="component" value="Unassembled WGS sequence"/>
</dbReference>
<evidence type="ECO:0000256" key="3">
    <source>
        <dbReference type="ARBA" id="ARBA00009843"/>
    </source>
</evidence>
<dbReference type="CDD" id="cd01117">
    <property type="entry name" value="YbiR_permease"/>
    <property type="match status" value="1"/>
</dbReference>
<sequence length="404" mass="43459">MEWRVWATVLIVALTIGGVAVGRWPGLRVDRAGMTLIGAALLLAIGALSLEEAYAAIDMGTIILLLSMMVINSYLYLAGFFGAVTRRVVHIARGPRTLLALIILASGVLAALFLNDTIVLMLTPIILDTTRALKRSPLPYLLGLATAANVGSMATLTGNPQNIIIGGLSHIGYVEFAQPLILPALLSLGICWLVIVLVYREEMRGPAFSVPDMVRTATLRPLLRKSLLVIGVMLLLFLLGVPIPLAALLAAATLLATRRIRPDRVWKSIDWTLLLFFAALFVVTHALETQGLSERLFHILVPLAQAGLIPFGLVTVLFSNLISNVPAVLLLQGLIPAFAETQRAWLMLAATATLAGNLTLLGSVANLIMAELAGRWGVRITFFDYLRVGVPVTVLSLTVTMLLI</sequence>
<dbReference type="PANTHER" id="PTHR43302:SF5">
    <property type="entry name" value="TRANSPORTER ARSB-RELATED"/>
    <property type="match status" value="1"/>
</dbReference>
<dbReference type="EMBL" id="ADVR01000040">
    <property type="protein sequence ID" value="EFO80798.1"/>
    <property type="molecule type" value="Genomic_DNA"/>
</dbReference>
<dbReference type="GO" id="GO:0005886">
    <property type="term" value="C:plasma membrane"/>
    <property type="evidence" value="ECO:0007669"/>
    <property type="project" value="UniProtKB-SubCell"/>
</dbReference>
<dbReference type="HOGENOM" id="CLU_011920_3_0_0"/>
<evidence type="ECO:0000256" key="5">
    <source>
        <dbReference type="ARBA" id="ARBA00022475"/>
    </source>
</evidence>
<dbReference type="PANTHER" id="PTHR43302">
    <property type="entry name" value="TRANSPORTER ARSB-RELATED"/>
    <property type="match status" value="1"/>
</dbReference>
<proteinExistence type="inferred from homology"/>
<dbReference type="Pfam" id="PF03600">
    <property type="entry name" value="CitMHS"/>
    <property type="match status" value="1"/>
</dbReference>
<evidence type="ECO:0000256" key="6">
    <source>
        <dbReference type="ARBA" id="ARBA00022692"/>
    </source>
</evidence>
<accession>E1IDC1</accession>
<gene>
    <name evidence="12" type="ORF">OSCT_1322</name>
</gene>
<evidence type="ECO:0000256" key="8">
    <source>
        <dbReference type="ARBA" id="ARBA00022989"/>
    </source>
</evidence>